<sequence length="191" mass="20635">MPNIDALANFSLRGKVVAVSSSEEHLFSKTEMPQISLLEGYGVEGDAHAGTTVQHRSRVAQDPSQANLRQVHLIHCELHNELVQSGYPIKAGELGENITTEGIDLLGLPVDSLLCIGTSAVVRITGLRNPCAQIDNYMPGLLKEVVSRDRNGIVIRKAGVMSVVSQSGTVRPGDLITIQLPPPPYRPLERV</sequence>
<gene>
    <name evidence="2" type="ORF">SAMN06295970_11277</name>
</gene>
<dbReference type="SUPFAM" id="SSF50800">
    <property type="entry name" value="PK beta-barrel domain-like"/>
    <property type="match status" value="1"/>
</dbReference>
<name>A0ABY1QBZ9_9BURK</name>
<dbReference type="RefSeq" id="WP_283443277.1">
    <property type="nucleotide sequence ID" value="NZ_FXUL01000012.1"/>
</dbReference>
<dbReference type="Proteomes" id="UP001158049">
    <property type="component" value="Unassembled WGS sequence"/>
</dbReference>
<evidence type="ECO:0000259" key="1">
    <source>
        <dbReference type="PROSITE" id="PS51340"/>
    </source>
</evidence>
<dbReference type="InterPro" id="IPR052716">
    <property type="entry name" value="MOSC_domain"/>
</dbReference>
<comment type="caution">
    <text evidence="2">The sequence shown here is derived from an EMBL/GenBank/DDBJ whole genome shotgun (WGS) entry which is preliminary data.</text>
</comment>
<dbReference type="PROSITE" id="PS51340">
    <property type="entry name" value="MOSC"/>
    <property type="match status" value="1"/>
</dbReference>
<dbReference type="InterPro" id="IPR011037">
    <property type="entry name" value="Pyrv_Knase-like_insert_dom_sf"/>
</dbReference>
<dbReference type="EMBL" id="FXUL01000012">
    <property type="protein sequence ID" value="SMP67016.1"/>
    <property type="molecule type" value="Genomic_DNA"/>
</dbReference>
<reference evidence="2 3" key="1">
    <citation type="submission" date="2017-05" db="EMBL/GenBank/DDBJ databases">
        <authorList>
            <person name="Varghese N."/>
            <person name="Submissions S."/>
        </authorList>
    </citation>
    <scope>NUCLEOTIDE SEQUENCE [LARGE SCALE GENOMIC DNA]</scope>
    <source>
        <strain evidence="2 3">DSM 26001</strain>
    </source>
</reference>
<proteinExistence type="predicted"/>
<protein>
    <submittedName>
        <fullName evidence="2">MOSC domain-containing protein YiiM</fullName>
    </submittedName>
</protein>
<dbReference type="InterPro" id="IPR005302">
    <property type="entry name" value="MoCF_Sase_C"/>
</dbReference>
<evidence type="ECO:0000313" key="2">
    <source>
        <dbReference type="EMBL" id="SMP67016.1"/>
    </source>
</evidence>
<accession>A0ABY1QBZ9</accession>
<dbReference type="Pfam" id="PF03473">
    <property type="entry name" value="MOSC"/>
    <property type="match status" value="1"/>
</dbReference>
<organism evidence="2 3">
    <name type="scientific">Noviherbaspirillum suwonense</name>
    <dbReference type="NCBI Taxonomy" id="1224511"/>
    <lineage>
        <taxon>Bacteria</taxon>
        <taxon>Pseudomonadati</taxon>
        <taxon>Pseudomonadota</taxon>
        <taxon>Betaproteobacteria</taxon>
        <taxon>Burkholderiales</taxon>
        <taxon>Oxalobacteraceae</taxon>
        <taxon>Noviherbaspirillum</taxon>
    </lineage>
</organism>
<feature type="domain" description="MOSC" evidence="1">
    <location>
        <begin position="30"/>
        <end position="179"/>
    </location>
</feature>
<keyword evidence="3" id="KW-1185">Reference proteome</keyword>
<dbReference type="PANTHER" id="PTHR36930">
    <property type="entry name" value="METAL-SULFUR CLUSTER BIOSYNTHESIS PROTEINS YUAD-RELATED"/>
    <property type="match status" value="1"/>
</dbReference>
<dbReference type="Gene3D" id="2.40.33.20">
    <property type="entry name" value="PK beta-barrel domain-like"/>
    <property type="match status" value="1"/>
</dbReference>
<dbReference type="PANTHER" id="PTHR36930:SF1">
    <property type="entry name" value="MOSC DOMAIN-CONTAINING PROTEIN"/>
    <property type="match status" value="1"/>
</dbReference>
<evidence type="ECO:0000313" key="3">
    <source>
        <dbReference type="Proteomes" id="UP001158049"/>
    </source>
</evidence>